<feature type="domain" description="Glycosyltransferase 2-like" evidence="1">
    <location>
        <begin position="6"/>
        <end position="108"/>
    </location>
</feature>
<dbReference type="Proteomes" id="UP000290407">
    <property type="component" value="Unassembled WGS sequence"/>
</dbReference>
<proteinExistence type="predicted"/>
<name>A0A4Q2UF89_9BACT</name>
<dbReference type="PANTHER" id="PTHR48090">
    <property type="entry name" value="UNDECAPRENYL-PHOSPHATE 4-DEOXY-4-FORMAMIDO-L-ARABINOSE TRANSFERASE-RELATED"/>
    <property type="match status" value="1"/>
</dbReference>
<comment type="caution">
    <text evidence="2">The sequence shown here is derived from an EMBL/GenBank/DDBJ whole genome shotgun (WGS) entry which is preliminary data.</text>
</comment>
<organism evidence="2 3">
    <name type="scientific">Spirosoma sordidisoli</name>
    <dbReference type="NCBI Taxonomy" id="2502893"/>
    <lineage>
        <taxon>Bacteria</taxon>
        <taxon>Pseudomonadati</taxon>
        <taxon>Bacteroidota</taxon>
        <taxon>Cytophagia</taxon>
        <taxon>Cytophagales</taxon>
        <taxon>Cytophagaceae</taxon>
        <taxon>Spirosoma</taxon>
    </lineage>
</organism>
<accession>A0A4Q2UF89</accession>
<keyword evidence="2" id="KW-0808">Transferase</keyword>
<evidence type="ECO:0000313" key="2">
    <source>
        <dbReference type="EMBL" id="RYC67887.1"/>
    </source>
</evidence>
<dbReference type="InterPro" id="IPR001173">
    <property type="entry name" value="Glyco_trans_2-like"/>
</dbReference>
<dbReference type="InterPro" id="IPR029044">
    <property type="entry name" value="Nucleotide-diphossugar_trans"/>
</dbReference>
<dbReference type="Gene3D" id="3.90.550.10">
    <property type="entry name" value="Spore Coat Polysaccharide Biosynthesis Protein SpsA, Chain A"/>
    <property type="match status" value="1"/>
</dbReference>
<dbReference type="InterPro" id="IPR050256">
    <property type="entry name" value="Glycosyltransferase_2"/>
</dbReference>
<dbReference type="Pfam" id="PF00535">
    <property type="entry name" value="Glycos_transf_2"/>
    <property type="match status" value="1"/>
</dbReference>
<dbReference type="SUPFAM" id="SSF53448">
    <property type="entry name" value="Nucleotide-diphospho-sugar transferases"/>
    <property type="match status" value="1"/>
</dbReference>
<dbReference type="AlphaFoldDB" id="A0A4Q2UF89"/>
<keyword evidence="3" id="KW-1185">Reference proteome</keyword>
<dbReference type="CDD" id="cd04179">
    <property type="entry name" value="DPM_DPG-synthase_like"/>
    <property type="match status" value="1"/>
</dbReference>
<evidence type="ECO:0000259" key="1">
    <source>
        <dbReference type="Pfam" id="PF00535"/>
    </source>
</evidence>
<gene>
    <name evidence="2" type="ORF">EQG79_20695</name>
</gene>
<protein>
    <submittedName>
        <fullName evidence="2">Glycosyltransferase family 2 protein</fullName>
    </submittedName>
</protein>
<reference evidence="2 3" key="1">
    <citation type="submission" date="2019-01" db="EMBL/GenBank/DDBJ databases">
        <title>Spirosoma flava sp. nov., a propanil-degrading bacterium isolated from herbicide-contaminated soil.</title>
        <authorList>
            <person name="Zhang L."/>
            <person name="Jiang J.-D."/>
        </authorList>
    </citation>
    <scope>NUCLEOTIDE SEQUENCE [LARGE SCALE GENOMIC DNA]</scope>
    <source>
        <strain evidence="2 3">TY50</strain>
    </source>
</reference>
<sequence length="238" mass="27021">MDQTWSVVVFCYNEVGTVRKVVTKLIQTFEQYKPGLYEILLVDDGSSDGSADVVRELAAEYAVIRPLIHPVNRGIGHALRTGYANARYENLTAVPADGQFDTDELIPHMNVPDRSFVSFYRLENTTYTMLRNALSYANRLVNRFLLSFDLKDVNWVKIYKTQAVQSLKVELESSLVESEICAKLLVTGHTVRQVESRYHPRESGVSKGASLKIVRQAFGDTLTLARVLNTFKRQLRTR</sequence>
<dbReference type="GO" id="GO:0016740">
    <property type="term" value="F:transferase activity"/>
    <property type="evidence" value="ECO:0007669"/>
    <property type="project" value="UniProtKB-KW"/>
</dbReference>
<dbReference type="EMBL" id="SBLB01000006">
    <property type="protein sequence ID" value="RYC67887.1"/>
    <property type="molecule type" value="Genomic_DNA"/>
</dbReference>
<evidence type="ECO:0000313" key="3">
    <source>
        <dbReference type="Proteomes" id="UP000290407"/>
    </source>
</evidence>
<dbReference type="RefSeq" id="WP_077923828.1">
    <property type="nucleotide sequence ID" value="NZ_SBLB01000006.1"/>
</dbReference>